<keyword evidence="2" id="KW-1283">Bacterial microcompartment</keyword>
<gene>
    <name evidence="4" type="ORF">BED41_08935</name>
</gene>
<dbReference type="AlphaFoldDB" id="A0A1B2I5E2"/>
<name>A0A1B2I5E2_9BACT</name>
<dbReference type="GeneID" id="83057972"/>
<dbReference type="CDD" id="cd07054">
    <property type="entry name" value="BMC_PduT_repeat2"/>
    <property type="match status" value="1"/>
</dbReference>
<sequence length="185" mass="19201">MINSIGLLEVKSIPIGMLATDEMLKAADIKALISTPICPGKYMIAVYGNVGAVKSAMETGVQLADSSIVSSYIINNVHESIPAAVTGTSEVDKILSVGVIETISALTAVMAGDIAAKASNIRLMEIRIARGLGGKGFLVFTGELSAVKSAMNSCLNQLKESGEITGSCVISSPHPEFVDKLLSNC</sequence>
<dbReference type="STRING" id="1197717.BED41_08935"/>
<dbReference type="EMBL" id="CP016757">
    <property type="protein sequence ID" value="ANZ45184.1"/>
    <property type="molecule type" value="Genomic_DNA"/>
</dbReference>
<evidence type="ECO:0000256" key="1">
    <source>
        <dbReference type="ARBA" id="ARBA00024322"/>
    </source>
</evidence>
<dbReference type="CDD" id="cd07053">
    <property type="entry name" value="BMC_PduT_repeat1"/>
    <property type="match status" value="1"/>
</dbReference>
<dbReference type="RefSeq" id="WP_066745008.1">
    <property type="nucleotide sequence ID" value="NZ_CALCLR010000004.1"/>
</dbReference>
<protein>
    <submittedName>
        <fullName evidence="4">Propanediol utilization protein</fullName>
    </submittedName>
</protein>
<proteinExistence type="inferred from homology"/>
<dbReference type="Gene3D" id="3.30.70.1710">
    <property type="match status" value="2"/>
</dbReference>
<dbReference type="PIRSF" id="PIRSF034834">
    <property type="entry name" value="PduT"/>
    <property type="match status" value="1"/>
</dbReference>
<evidence type="ECO:0000313" key="5">
    <source>
        <dbReference type="Proteomes" id="UP000093044"/>
    </source>
</evidence>
<dbReference type="PANTHER" id="PTHR33941">
    <property type="entry name" value="PROPANEDIOL UTILIZATION PROTEIN PDUA"/>
    <property type="match status" value="1"/>
</dbReference>
<dbReference type="SUPFAM" id="SSF143414">
    <property type="entry name" value="CcmK-like"/>
    <property type="match status" value="2"/>
</dbReference>
<dbReference type="InterPro" id="IPR000249">
    <property type="entry name" value="BMC_dom"/>
</dbReference>
<organism evidence="4 5">
    <name type="scientific">Cloacibacillus porcorum</name>
    <dbReference type="NCBI Taxonomy" id="1197717"/>
    <lineage>
        <taxon>Bacteria</taxon>
        <taxon>Thermotogati</taxon>
        <taxon>Synergistota</taxon>
        <taxon>Synergistia</taxon>
        <taxon>Synergistales</taxon>
        <taxon>Synergistaceae</taxon>
        <taxon>Cloacibacillus</taxon>
    </lineage>
</organism>
<dbReference type="InterPro" id="IPR044872">
    <property type="entry name" value="CcmK/CsoS1_BMC"/>
</dbReference>
<dbReference type="PROSITE" id="PS51930">
    <property type="entry name" value="BMC_2"/>
    <property type="match status" value="2"/>
</dbReference>
<dbReference type="OrthoDB" id="9791973at2"/>
<evidence type="ECO:0000313" key="4">
    <source>
        <dbReference type="EMBL" id="ANZ45184.1"/>
    </source>
</evidence>
<comment type="similarity">
    <text evidence="3">Belongs to the bacterial microcompartments protein family.</text>
</comment>
<dbReference type="SMART" id="SM00877">
    <property type="entry name" value="BMC"/>
    <property type="match status" value="2"/>
</dbReference>
<evidence type="ECO:0000256" key="2">
    <source>
        <dbReference type="ARBA" id="ARBA00024446"/>
    </source>
</evidence>
<dbReference type="Pfam" id="PF00936">
    <property type="entry name" value="BMC"/>
    <property type="match status" value="2"/>
</dbReference>
<dbReference type="PANTHER" id="PTHR33941:SF11">
    <property type="entry name" value="BACTERIAL MICROCOMPARTMENT SHELL PROTEIN PDUJ"/>
    <property type="match status" value="1"/>
</dbReference>
<keyword evidence="5" id="KW-1185">Reference proteome</keyword>
<dbReference type="InterPro" id="IPR011238">
    <property type="entry name" value="Micro_shell_prot_PduT"/>
</dbReference>
<accession>A0A1B2I5E2</accession>
<dbReference type="GO" id="GO:0031469">
    <property type="term" value="C:bacterial microcompartment"/>
    <property type="evidence" value="ECO:0007669"/>
    <property type="project" value="UniProtKB-SubCell"/>
</dbReference>
<dbReference type="KEGG" id="cpor:BED41_08935"/>
<dbReference type="InterPro" id="IPR050575">
    <property type="entry name" value="BMC_shell"/>
</dbReference>
<dbReference type="InterPro" id="IPR037233">
    <property type="entry name" value="CcmK-like_sf"/>
</dbReference>
<reference evidence="4" key="1">
    <citation type="submission" date="2016-08" db="EMBL/GenBank/DDBJ databases">
        <title>Complete genome of Cloacibacillus porcorum.</title>
        <authorList>
            <person name="Looft T."/>
            <person name="Bayles D.O."/>
            <person name="Alt D.P."/>
        </authorList>
    </citation>
    <scope>NUCLEOTIDE SEQUENCE [LARGE SCALE GENOMIC DNA]</scope>
    <source>
        <strain evidence="4">CL-84</strain>
    </source>
</reference>
<comment type="subcellular location">
    <subcellularLocation>
        <location evidence="1">Bacterial microcompartment</location>
    </subcellularLocation>
</comment>
<evidence type="ECO:0000256" key="3">
    <source>
        <dbReference type="PROSITE-ProRule" id="PRU01278"/>
    </source>
</evidence>
<dbReference type="Proteomes" id="UP000093044">
    <property type="component" value="Chromosome"/>
</dbReference>